<dbReference type="EMBL" id="JAHHHV010000067">
    <property type="protein sequence ID" value="MBW4466267.1"/>
    <property type="molecule type" value="Genomic_DNA"/>
</dbReference>
<accession>A0A951PAX4</accession>
<evidence type="ECO:0000313" key="1">
    <source>
        <dbReference type="EMBL" id="MBW4466267.1"/>
    </source>
</evidence>
<comment type="caution">
    <text evidence="1">The sequence shown here is derived from an EMBL/GenBank/DDBJ whole genome shotgun (WGS) entry which is preliminary data.</text>
</comment>
<dbReference type="AlphaFoldDB" id="A0A951PAX4"/>
<evidence type="ECO:0000313" key="2">
    <source>
        <dbReference type="Proteomes" id="UP000707356"/>
    </source>
</evidence>
<protein>
    <submittedName>
        <fullName evidence="1">Uncharacterized protein</fullName>
    </submittedName>
</protein>
<dbReference type="Proteomes" id="UP000707356">
    <property type="component" value="Unassembled WGS sequence"/>
</dbReference>
<reference evidence="1" key="2">
    <citation type="journal article" date="2022" name="Microbiol. Resour. Announc.">
        <title>Metagenome Sequencing to Explore Phylogenomics of Terrestrial Cyanobacteria.</title>
        <authorList>
            <person name="Ward R.D."/>
            <person name="Stajich J.E."/>
            <person name="Johansen J.R."/>
            <person name="Huntemann M."/>
            <person name="Clum A."/>
            <person name="Foster B."/>
            <person name="Foster B."/>
            <person name="Roux S."/>
            <person name="Palaniappan K."/>
            <person name="Varghese N."/>
            <person name="Mukherjee S."/>
            <person name="Reddy T.B.K."/>
            <person name="Daum C."/>
            <person name="Copeland A."/>
            <person name="Chen I.A."/>
            <person name="Ivanova N.N."/>
            <person name="Kyrpides N.C."/>
            <person name="Shapiro N."/>
            <person name="Eloe-Fadrosh E.A."/>
            <person name="Pietrasiak N."/>
        </authorList>
    </citation>
    <scope>NUCLEOTIDE SEQUENCE</scope>
    <source>
        <strain evidence="1">GSE-TBD4-15B</strain>
    </source>
</reference>
<proteinExistence type="predicted"/>
<reference evidence="1" key="1">
    <citation type="submission" date="2021-05" db="EMBL/GenBank/DDBJ databases">
        <authorList>
            <person name="Pietrasiak N."/>
            <person name="Ward R."/>
            <person name="Stajich J.E."/>
            <person name="Kurbessoian T."/>
        </authorList>
    </citation>
    <scope>NUCLEOTIDE SEQUENCE</scope>
    <source>
        <strain evidence="1">GSE-TBD4-15B</strain>
    </source>
</reference>
<gene>
    <name evidence="1" type="ORF">KME07_12640</name>
</gene>
<name>A0A951PAX4_9CYAN</name>
<sequence>MPLSIILPGIQPVQSQVIYRSTTVQPNRDYYYPHTGQSGYYNPGSGSGTTIRDSRIRDSTLVNPVVIDSEIENSTVINPVIVAPRSTRVVQQRSYPAQHYPGRRVGESVGSGCMLFREIRQACQ</sequence>
<organism evidence="1 2">
    <name type="scientific">Pegethrix bostrychoides GSE-TBD4-15B</name>
    <dbReference type="NCBI Taxonomy" id="2839662"/>
    <lineage>
        <taxon>Bacteria</taxon>
        <taxon>Bacillati</taxon>
        <taxon>Cyanobacteriota</taxon>
        <taxon>Cyanophyceae</taxon>
        <taxon>Oculatellales</taxon>
        <taxon>Oculatellaceae</taxon>
        <taxon>Pegethrix</taxon>
    </lineage>
</organism>